<evidence type="ECO:0000313" key="3">
    <source>
        <dbReference type="Proteomes" id="UP000053593"/>
    </source>
</evidence>
<gene>
    <name evidence="2" type="ORF">GYMLUDRAFT_43273</name>
</gene>
<dbReference type="OrthoDB" id="2355984at2759"/>
<accession>A0A0D0BZ93</accession>
<dbReference type="EMBL" id="KN834772">
    <property type="protein sequence ID" value="KIK61196.1"/>
    <property type="molecule type" value="Genomic_DNA"/>
</dbReference>
<dbReference type="AlphaFoldDB" id="A0A0D0BZ93"/>
<dbReference type="Proteomes" id="UP000053593">
    <property type="component" value="Unassembled WGS sequence"/>
</dbReference>
<sequence length="401" mass="45074">MSSANQIVPHIPPIPPSNSGVSQSIQRASQVLQSIVDRFVDNRISADTARQAITWYFTVKLAGSPEGAIRPWLELVDDHERRMGQARQLGAAQNVGLRTRPVTTQNLLDGPDGLVGGRRSGENVSQRSRRGNSSEEEDDEGNLLIRSTKRAKQDPSQFGWAAASLIHLSTLPQRHRNVIAAVQNYSVNIDAAIENIEASCCNPIFPRELWKTVLKDEYVELTEVFALVSAYHSTDASRPVKEIQNEVDWRCAWRATADATAFAFPGRKRELEKYEKHIQGLFDNHIEGVHRNILLYDRALRVFIGLRSGILYDDFDHRDCPDFRTIYLSPTGVWFQQPSVTSSSRLSVRARKKSKEVCRRYNHTSCTGCDRKHICSICSRPGHGAHSCPSDKSEKSRGKQN</sequence>
<feature type="region of interest" description="Disordered" evidence="1">
    <location>
        <begin position="100"/>
        <end position="150"/>
    </location>
</feature>
<feature type="compositionally biased region" description="Basic and acidic residues" evidence="1">
    <location>
        <begin position="389"/>
        <end position="401"/>
    </location>
</feature>
<reference evidence="2 3" key="1">
    <citation type="submission" date="2014-04" db="EMBL/GenBank/DDBJ databases">
        <title>Evolutionary Origins and Diversification of the Mycorrhizal Mutualists.</title>
        <authorList>
            <consortium name="DOE Joint Genome Institute"/>
            <consortium name="Mycorrhizal Genomics Consortium"/>
            <person name="Kohler A."/>
            <person name="Kuo A."/>
            <person name="Nagy L.G."/>
            <person name="Floudas D."/>
            <person name="Copeland A."/>
            <person name="Barry K.W."/>
            <person name="Cichocki N."/>
            <person name="Veneault-Fourrey C."/>
            <person name="LaButti K."/>
            <person name="Lindquist E.A."/>
            <person name="Lipzen A."/>
            <person name="Lundell T."/>
            <person name="Morin E."/>
            <person name="Murat C."/>
            <person name="Riley R."/>
            <person name="Ohm R."/>
            <person name="Sun H."/>
            <person name="Tunlid A."/>
            <person name="Henrissat B."/>
            <person name="Grigoriev I.V."/>
            <person name="Hibbett D.S."/>
            <person name="Martin F."/>
        </authorList>
    </citation>
    <scope>NUCLEOTIDE SEQUENCE [LARGE SCALE GENOMIC DNA]</scope>
    <source>
        <strain evidence="2 3">FD-317 M1</strain>
    </source>
</reference>
<organism evidence="2 3">
    <name type="scientific">Collybiopsis luxurians FD-317 M1</name>
    <dbReference type="NCBI Taxonomy" id="944289"/>
    <lineage>
        <taxon>Eukaryota</taxon>
        <taxon>Fungi</taxon>
        <taxon>Dikarya</taxon>
        <taxon>Basidiomycota</taxon>
        <taxon>Agaricomycotina</taxon>
        <taxon>Agaricomycetes</taxon>
        <taxon>Agaricomycetidae</taxon>
        <taxon>Agaricales</taxon>
        <taxon>Marasmiineae</taxon>
        <taxon>Omphalotaceae</taxon>
        <taxon>Collybiopsis</taxon>
        <taxon>Collybiopsis luxurians</taxon>
    </lineage>
</organism>
<feature type="region of interest" description="Disordered" evidence="1">
    <location>
        <begin position="1"/>
        <end position="22"/>
    </location>
</feature>
<feature type="region of interest" description="Disordered" evidence="1">
    <location>
        <begin position="381"/>
        <end position="401"/>
    </location>
</feature>
<name>A0A0D0BZ93_9AGAR</name>
<evidence type="ECO:0000256" key="1">
    <source>
        <dbReference type="SAM" id="MobiDB-lite"/>
    </source>
</evidence>
<dbReference type="HOGENOM" id="CLU_041692_2_0_1"/>
<keyword evidence="3" id="KW-1185">Reference proteome</keyword>
<proteinExistence type="predicted"/>
<protein>
    <submittedName>
        <fullName evidence="2">Uncharacterized protein</fullName>
    </submittedName>
</protein>
<evidence type="ECO:0000313" key="2">
    <source>
        <dbReference type="EMBL" id="KIK61196.1"/>
    </source>
</evidence>